<dbReference type="PANTHER" id="PTHR13471">
    <property type="entry name" value="TETRATRICOPEPTIDE-LIKE HELICAL"/>
    <property type="match status" value="1"/>
</dbReference>
<protein>
    <submittedName>
        <fullName evidence="5">Uncharacterized protein</fullName>
    </submittedName>
</protein>
<reference evidence="5" key="1">
    <citation type="submission" date="2019-12" db="UniProtKB">
        <authorList>
            <consortium name="WormBaseParasite"/>
        </authorList>
    </citation>
    <scope>IDENTIFICATION</scope>
</reference>
<evidence type="ECO:0000256" key="2">
    <source>
        <dbReference type="ARBA" id="ARBA00009265"/>
    </source>
</evidence>
<dbReference type="GO" id="GO:0071013">
    <property type="term" value="C:catalytic step 2 spliceosome"/>
    <property type="evidence" value="ECO:0007669"/>
    <property type="project" value="TreeGrafter"/>
</dbReference>
<sequence length="311" mass="35269">MLAASYAKLCFETGDRCHADDALRVLANFLSNGKVDPSYGDPSAQEIQDLKFASFSRLEQQFEELYAKVCKIRPTGTSGLHGVFVTIGQEKSVEAIWALEREVERLWEWEIDLIRLNVLGKKRGYSLPPSMLVDTLGCALKEYPNHVGFLRLFCSVQLKNCLMVQLRRSLGVTRPNCTVPRFVAAVYAELCYFVKLRDAEIGYVDPSLLRNVFDLAAKVQPHSVVLWRLRLAFETLFCQLGDDNRQDVAYRALQSCPWSKSLFVDAVQCFPTEKTQTLVDLMVEKGLRLRVPWEELLLLSKAPAHVKSDSD</sequence>
<dbReference type="GO" id="GO:0031048">
    <property type="term" value="P:regulatory ncRNA-mediated heterochromatin formation"/>
    <property type="evidence" value="ECO:0007669"/>
    <property type="project" value="TreeGrafter"/>
</dbReference>
<dbReference type="WBParaSite" id="TMUE_0000001168.1">
    <property type="protein sequence ID" value="TMUE_0000001168.1"/>
    <property type="gene ID" value="WBGene00297078"/>
</dbReference>
<proteinExistence type="inferred from homology"/>
<dbReference type="InterPro" id="IPR013633">
    <property type="entry name" value="NRDE-2"/>
</dbReference>
<keyword evidence="4" id="KW-1185">Reference proteome</keyword>
<organism evidence="4 5">
    <name type="scientific">Trichuris muris</name>
    <name type="common">Mouse whipworm</name>
    <dbReference type="NCBI Taxonomy" id="70415"/>
    <lineage>
        <taxon>Eukaryota</taxon>
        <taxon>Metazoa</taxon>
        <taxon>Ecdysozoa</taxon>
        <taxon>Nematoda</taxon>
        <taxon>Enoplea</taxon>
        <taxon>Dorylaimia</taxon>
        <taxon>Trichinellida</taxon>
        <taxon>Trichuridae</taxon>
        <taxon>Trichuris</taxon>
    </lineage>
</organism>
<keyword evidence="3" id="KW-0539">Nucleus</keyword>
<dbReference type="Proteomes" id="UP000046395">
    <property type="component" value="Unassembled WGS sequence"/>
</dbReference>
<dbReference type="STRING" id="70415.A0A5S6Q1S1"/>
<dbReference type="AlphaFoldDB" id="A0A5S6Q1S1"/>
<evidence type="ECO:0000313" key="5">
    <source>
        <dbReference type="WBParaSite" id="TMUE_0000001168.1"/>
    </source>
</evidence>
<comment type="subcellular location">
    <subcellularLocation>
        <location evidence="1">Nucleus</location>
    </subcellularLocation>
</comment>
<evidence type="ECO:0000256" key="1">
    <source>
        <dbReference type="ARBA" id="ARBA00004123"/>
    </source>
</evidence>
<dbReference type="PANTHER" id="PTHR13471:SF0">
    <property type="entry name" value="NUCLEAR EXOSOME REGULATOR NRDE2"/>
    <property type="match status" value="1"/>
</dbReference>
<evidence type="ECO:0000256" key="3">
    <source>
        <dbReference type="ARBA" id="ARBA00023242"/>
    </source>
</evidence>
<name>A0A5S6Q1S1_TRIMR</name>
<dbReference type="GO" id="GO:1902369">
    <property type="term" value="P:negative regulation of RNA catabolic process"/>
    <property type="evidence" value="ECO:0007669"/>
    <property type="project" value="TreeGrafter"/>
</dbReference>
<evidence type="ECO:0000313" key="4">
    <source>
        <dbReference type="Proteomes" id="UP000046395"/>
    </source>
</evidence>
<comment type="similarity">
    <text evidence="2">Belongs to the NRDE2 family.</text>
</comment>
<accession>A0A5S6Q1S1</accession>